<evidence type="ECO:0000313" key="1">
    <source>
        <dbReference type="EMBL" id="STY91237.1"/>
    </source>
</evidence>
<dbReference type="CDD" id="cd22987">
    <property type="entry name" value="AcrVA2-like"/>
    <property type="match status" value="1"/>
</dbReference>
<protein>
    <submittedName>
        <fullName evidence="1">Uncharacterized protein</fullName>
    </submittedName>
</protein>
<sequence length="344" mass="40179">MNAYKRMLDFNERHKKHNVIETYKRMQQKRIDLRQNKNLPNQVFFPTIEITGISDFLLLKAMQGELQQSVRFIELNSKQLEIYEFLFGTHLFGSWRNTLGVYCIDKEIFDDVINSPIPDDTPTDIFLRLPEWSIYIEFPKQVLFDDRHLANGFWATYDYMEQNNKWCIALNIIFNFESSDSIGYNHFHPITLFLNEGISILDTFKSIFSNSNPIELGVMVTTDYKMLAKVLSCLLLLCVEKPDISKITGEPISKSELSSPKYQVNKKTGSFIVPNKPFIYQLGARLGGEIREKQESINIFNSDKSRTVRPHIRRGHWHGYWKGTGQNKHFDVRWQPAIFVGFNG</sequence>
<evidence type="ECO:0000313" key="2">
    <source>
        <dbReference type="Proteomes" id="UP000254133"/>
    </source>
</evidence>
<dbReference type="InterPro" id="IPR058915">
    <property type="entry name" value="AcrVA2-like"/>
</dbReference>
<dbReference type="RefSeq" id="WP_115369161.1">
    <property type="nucleotide sequence ID" value="NZ_UGPZ01000002.1"/>
</dbReference>
<dbReference type="Pfam" id="PF26125">
    <property type="entry name" value="AcrVA2-like"/>
    <property type="match status" value="1"/>
</dbReference>
<dbReference type="Proteomes" id="UP000254133">
    <property type="component" value="Unassembled WGS sequence"/>
</dbReference>
<organism evidence="1 2">
    <name type="scientific">Moraxella bovis</name>
    <dbReference type="NCBI Taxonomy" id="476"/>
    <lineage>
        <taxon>Bacteria</taxon>
        <taxon>Pseudomonadati</taxon>
        <taxon>Pseudomonadota</taxon>
        <taxon>Gammaproteobacteria</taxon>
        <taxon>Moraxellales</taxon>
        <taxon>Moraxellaceae</taxon>
        <taxon>Moraxella</taxon>
    </lineage>
</organism>
<proteinExistence type="predicted"/>
<gene>
    <name evidence="1" type="ORF">NCTC9426_01284</name>
</gene>
<dbReference type="EMBL" id="UGPZ01000002">
    <property type="protein sequence ID" value="STY91237.1"/>
    <property type="molecule type" value="Genomic_DNA"/>
</dbReference>
<reference evidence="1 2" key="1">
    <citation type="submission" date="2018-06" db="EMBL/GenBank/DDBJ databases">
        <authorList>
            <consortium name="Pathogen Informatics"/>
            <person name="Doyle S."/>
        </authorList>
    </citation>
    <scope>NUCLEOTIDE SEQUENCE [LARGE SCALE GENOMIC DNA]</scope>
    <source>
        <strain evidence="1 2">NCTC9426</strain>
    </source>
</reference>
<name>A0A378PRR8_MORBO</name>
<dbReference type="AlphaFoldDB" id="A0A378PRR8"/>
<accession>A0A378PRR8</accession>